<protein>
    <recommendedName>
        <fullName evidence="2">histidine kinase</fullName>
        <ecNumber evidence="2">2.7.13.3</ecNumber>
    </recommendedName>
</protein>
<dbReference type="PROSITE" id="PS50109">
    <property type="entry name" value="HIS_KIN"/>
    <property type="match status" value="1"/>
</dbReference>
<dbReference type="eggNOG" id="COG2205">
    <property type="taxonomic scope" value="Bacteria"/>
</dbReference>
<dbReference type="SMART" id="SM00388">
    <property type="entry name" value="HisKA"/>
    <property type="match status" value="1"/>
</dbReference>
<keyword evidence="7" id="KW-0808">Transferase</keyword>
<dbReference type="Pfam" id="PF00072">
    <property type="entry name" value="Response_reg"/>
    <property type="match status" value="1"/>
</dbReference>
<dbReference type="HOGENOM" id="CLU_000445_114_72_12"/>
<keyword evidence="3 4" id="KW-0597">Phosphoprotein</keyword>
<dbReference type="SUPFAM" id="SSF55874">
    <property type="entry name" value="ATPase domain of HSP90 chaperone/DNA topoisomerase II/histidine kinase"/>
    <property type="match status" value="1"/>
</dbReference>
<evidence type="ECO:0000259" key="6">
    <source>
        <dbReference type="PROSITE" id="PS50110"/>
    </source>
</evidence>
<feature type="modified residue" description="4-aspartylphosphate" evidence="4">
    <location>
        <position position="61"/>
    </location>
</feature>
<dbReference type="AlphaFoldDB" id="H9UI47"/>
<evidence type="ECO:0000256" key="3">
    <source>
        <dbReference type="ARBA" id="ARBA00022553"/>
    </source>
</evidence>
<feature type="domain" description="Response regulatory" evidence="6">
    <location>
        <begin position="12"/>
        <end position="128"/>
    </location>
</feature>
<dbReference type="InterPro" id="IPR001789">
    <property type="entry name" value="Sig_transdc_resp-reg_receiver"/>
</dbReference>
<dbReference type="PROSITE" id="PS50110">
    <property type="entry name" value="RESPONSE_REGULATORY"/>
    <property type="match status" value="1"/>
</dbReference>
<evidence type="ECO:0000256" key="1">
    <source>
        <dbReference type="ARBA" id="ARBA00000085"/>
    </source>
</evidence>
<sequence length="383" mass="41676">MSVETADLKNSTILIVDDNRANLGLLYRMLHAEGYRVLVAQDAAAGDSIARQELPDLILLDVMLPDTSGFELSTALKQDASTREIPILFISALSEIQDKLEGFRAGGVDFITKPFHVDEVLARVATHLTLVHQRKMLQQLVQTKDRLLSIIAHDIRGPIGGFMGIAAVINEAVASGDTDSLREIGDAVDRSARSTYTMLEDLLQWARSQEYVRGFRADLVDLQGITDQILETFAGAAGQKSIQLYTENIEGVKLLADQQMLETMLRNLVGNAIKFCNPGDTITVAYTGDTEYHRIAVCDTGIGMDEEQCEQLFRLDTPSRRRGTRGESGSGFGLLLVQEYAAAHQGSVEVSSTPGEGSCFTLVLPADSRNTTDNHTAGSSPAD</sequence>
<comment type="catalytic activity">
    <reaction evidence="1">
        <text>ATP + protein L-histidine = ADP + protein N-phospho-L-histidine.</text>
        <dbReference type="EC" id="2.7.13.3"/>
    </reaction>
</comment>
<dbReference type="Proteomes" id="UP000007383">
    <property type="component" value="Chromosome"/>
</dbReference>
<dbReference type="Gene3D" id="3.40.50.2300">
    <property type="match status" value="1"/>
</dbReference>
<dbReference type="RefSeq" id="WP_014455182.1">
    <property type="nucleotide sequence ID" value="NC_017098.1"/>
</dbReference>
<evidence type="ECO:0000313" key="8">
    <source>
        <dbReference type="Proteomes" id="UP000007383"/>
    </source>
</evidence>
<proteinExistence type="predicted"/>
<dbReference type="Gene3D" id="3.30.565.10">
    <property type="entry name" value="Histidine kinase-like ATPase, C-terminal domain"/>
    <property type="match status" value="1"/>
</dbReference>
<evidence type="ECO:0000259" key="5">
    <source>
        <dbReference type="PROSITE" id="PS50109"/>
    </source>
</evidence>
<keyword evidence="7" id="KW-0418">Kinase</keyword>
<dbReference type="PRINTS" id="PR00344">
    <property type="entry name" value="BCTRLSENSOR"/>
</dbReference>
<dbReference type="InterPro" id="IPR036097">
    <property type="entry name" value="HisK_dim/P_sf"/>
</dbReference>
<reference evidence="8" key="1">
    <citation type="journal article" date="2013" name="Stand. Genomic Sci.">
        <title>Complete genome sequence of the halophilic bacterium Spirochaeta africana type strain (Z-7692(T)) from the alkaline Lake Magadi in the East African Rift.</title>
        <authorList>
            <person name="Liolos K."/>
            <person name="Abt B."/>
            <person name="Scheuner C."/>
            <person name="Teshima H."/>
            <person name="Held B."/>
            <person name="Lapidus A."/>
            <person name="Nolan M."/>
            <person name="Lucas S."/>
            <person name="Deshpande S."/>
            <person name="Cheng J.F."/>
            <person name="Tapia R."/>
            <person name="Goodwin L.A."/>
            <person name="Pitluck S."/>
            <person name="Pagani I."/>
            <person name="Ivanova N."/>
            <person name="Mavromatis K."/>
            <person name="Mikhailova N."/>
            <person name="Huntemann M."/>
            <person name="Pati A."/>
            <person name="Chen A."/>
            <person name="Palaniappan K."/>
            <person name="Land M."/>
            <person name="Rohde M."/>
            <person name="Tindall B.J."/>
            <person name="Detter J.C."/>
            <person name="Goker M."/>
            <person name="Bristow J."/>
            <person name="Eisen J.A."/>
            <person name="Markowitz V."/>
            <person name="Hugenholtz P."/>
            <person name="Woyke T."/>
            <person name="Klenk H.P."/>
            <person name="Kyrpides N.C."/>
        </authorList>
    </citation>
    <scope>NUCLEOTIDE SEQUENCE</scope>
    <source>
        <strain evidence="8">ATCC 700263 / DSM 8902 / Z-7692</strain>
    </source>
</reference>
<dbReference type="Pfam" id="PF02518">
    <property type="entry name" value="HATPase_c"/>
    <property type="match status" value="1"/>
</dbReference>
<dbReference type="InterPro" id="IPR036890">
    <property type="entry name" value="HATPase_C_sf"/>
</dbReference>
<dbReference type="PATRIC" id="fig|889378.3.peg.1104"/>
<dbReference type="EMBL" id="CP003282">
    <property type="protein sequence ID" value="AFG37190.1"/>
    <property type="molecule type" value="Genomic_DNA"/>
</dbReference>
<organism evidence="7 8">
    <name type="scientific">Spirochaeta africana (strain ATCC 700263 / DSM 8902 / Z-7692)</name>
    <dbReference type="NCBI Taxonomy" id="889378"/>
    <lineage>
        <taxon>Bacteria</taxon>
        <taxon>Pseudomonadati</taxon>
        <taxon>Spirochaetota</taxon>
        <taxon>Spirochaetia</taxon>
        <taxon>Spirochaetales</taxon>
        <taxon>Spirochaetaceae</taxon>
        <taxon>Spirochaeta</taxon>
    </lineage>
</organism>
<dbReference type="KEGG" id="sfc:Spiaf_1103"/>
<feature type="domain" description="Histidine kinase" evidence="5">
    <location>
        <begin position="150"/>
        <end position="368"/>
    </location>
</feature>
<dbReference type="PANTHER" id="PTHR43547:SF2">
    <property type="entry name" value="HYBRID SIGNAL TRANSDUCTION HISTIDINE KINASE C"/>
    <property type="match status" value="1"/>
</dbReference>
<dbReference type="STRING" id="889378.Spiaf_1103"/>
<dbReference type="InterPro" id="IPR005467">
    <property type="entry name" value="His_kinase_dom"/>
</dbReference>
<keyword evidence="8" id="KW-1185">Reference proteome</keyword>
<evidence type="ECO:0000256" key="2">
    <source>
        <dbReference type="ARBA" id="ARBA00012438"/>
    </source>
</evidence>
<dbReference type="eggNOG" id="COG0745">
    <property type="taxonomic scope" value="Bacteria"/>
</dbReference>
<dbReference type="PANTHER" id="PTHR43547">
    <property type="entry name" value="TWO-COMPONENT HISTIDINE KINASE"/>
    <property type="match status" value="1"/>
</dbReference>
<dbReference type="Gene3D" id="1.10.287.130">
    <property type="match status" value="1"/>
</dbReference>
<dbReference type="EC" id="2.7.13.3" evidence="2"/>
<accession>H9UI47</accession>
<dbReference type="InterPro" id="IPR011006">
    <property type="entry name" value="CheY-like_superfamily"/>
</dbReference>
<dbReference type="SMART" id="SM00387">
    <property type="entry name" value="HATPase_c"/>
    <property type="match status" value="1"/>
</dbReference>
<dbReference type="Pfam" id="PF00512">
    <property type="entry name" value="HisKA"/>
    <property type="match status" value="1"/>
</dbReference>
<evidence type="ECO:0000313" key="7">
    <source>
        <dbReference type="EMBL" id="AFG37190.1"/>
    </source>
</evidence>
<dbReference type="CDD" id="cd19920">
    <property type="entry name" value="REC_PA4781-like"/>
    <property type="match status" value="1"/>
</dbReference>
<dbReference type="CDD" id="cd00082">
    <property type="entry name" value="HisKA"/>
    <property type="match status" value="1"/>
</dbReference>
<dbReference type="SUPFAM" id="SSF52172">
    <property type="entry name" value="CheY-like"/>
    <property type="match status" value="1"/>
</dbReference>
<dbReference type="InterPro" id="IPR004358">
    <property type="entry name" value="Sig_transdc_His_kin-like_C"/>
</dbReference>
<dbReference type="GO" id="GO:0000155">
    <property type="term" value="F:phosphorelay sensor kinase activity"/>
    <property type="evidence" value="ECO:0007669"/>
    <property type="project" value="InterPro"/>
</dbReference>
<evidence type="ECO:0000256" key="4">
    <source>
        <dbReference type="PROSITE-ProRule" id="PRU00169"/>
    </source>
</evidence>
<dbReference type="InterPro" id="IPR003594">
    <property type="entry name" value="HATPase_dom"/>
</dbReference>
<dbReference type="OrthoDB" id="367227at2"/>
<dbReference type="InterPro" id="IPR003661">
    <property type="entry name" value="HisK_dim/P_dom"/>
</dbReference>
<dbReference type="SMART" id="SM00448">
    <property type="entry name" value="REC"/>
    <property type="match status" value="1"/>
</dbReference>
<gene>
    <name evidence="7" type="ordered locus">Spiaf_1103</name>
</gene>
<name>H9UI47_SPIAZ</name>
<dbReference type="SUPFAM" id="SSF47384">
    <property type="entry name" value="Homodimeric domain of signal transducing histidine kinase"/>
    <property type="match status" value="1"/>
</dbReference>